<dbReference type="Pfam" id="PF01875">
    <property type="entry name" value="Memo"/>
    <property type="match status" value="1"/>
</dbReference>
<dbReference type="AlphaFoldDB" id="A0A0U9HQG5"/>
<evidence type="ECO:0000256" key="1">
    <source>
        <dbReference type="ARBA" id="ARBA00006315"/>
    </source>
</evidence>
<dbReference type="NCBIfam" id="TIGR04336">
    <property type="entry name" value="AmmeMemoSam_B"/>
    <property type="match status" value="1"/>
</dbReference>
<sequence length="268" mass="29993">MLRRKPAVAGYFYPSNPKELIYEIEEYIPAQERINCYGAICPHAGYVYSGHVAGLVYSKMIPKEIFILLGPNHTGYGADISLMREGEWEIPLGSLKINEELASKILSYSSAKEDFQAHVYEHSLEVQLPFIYKLNPKAQIVPITLKMLSLEECFNLSQGIARAVKELGLESRVVIISSTDMSHYLPDDLARKVDALAIEKIKAFDPQGLYNTVMEHKISMCGIIPTTVMLQTTKLLGAKEVQIIKYTTSAEVSRDYNRVVGYLGAVVI</sequence>
<dbReference type="EMBL" id="BCNO01000002">
    <property type="protein sequence ID" value="GAQ95276.1"/>
    <property type="molecule type" value="Genomic_DNA"/>
</dbReference>
<comment type="caution">
    <text evidence="3">The sequence shown here is derived from an EMBL/GenBank/DDBJ whole genome shotgun (WGS) entry which is preliminary data.</text>
</comment>
<evidence type="ECO:0000256" key="2">
    <source>
        <dbReference type="HAMAP-Rule" id="MF_00055"/>
    </source>
</evidence>
<reference evidence="4" key="1">
    <citation type="submission" date="2016-01" db="EMBL/GenBank/DDBJ databases">
        <title>Draft genome sequence of Thermodesulfovibrio aggregans strain TGE-P1.</title>
        <authorList>
            <person name="Sekiguchi Y."/>
            <person name="Ohashi A."/>
            <person name="Matsuura N."/>
            <person name="Tourlousse M.D."/>
        </authorList>
    </citation>
    <scope>NUCLEOTIDE SEQUENCE [LARGE SCALE GENOMIC DNA]</scope>
    <source>
        <strain evidence="4">TGE-P1</strain>
    </source>
</reference>
<dbReference type="SUPFAM" id="SSF53213">
    <property type="entry name" value="LigB-like"/>
    <property type="match status" value="1"/>
</dbReference>
<keyword evidence="4" id="KW-1185">Reference proteome</keyword>
<dbReference type="HAMAP" id="MF_00055">
    <property type="entry name" value="MEMO1"/>
    <property type="match status" value="1"/>
</dbReference>
<proteinExistence type="inferred from homology"/>
<dbReference type="PANTHER" id="PTHR11060">
    <property type="entry name" value="PROTEIN MEMO1"/>
    <property type="match status" value="1"/>
</dbReference>
<dbReference type="InterPro" id="IPR002737">
    <property type="entry name" value="MEMO1_fam"/>
</dbReference>
<dbReference type="OrthoDB" id="9785549at2"/>
<name>A0A0U9HQG5_9BACT</name>
<accession>A0A0U9HQG5</accession>
<evidence type="ECO:0000313" key="4">
    <source>
        <dbReference type="Proteomes" id="UP000054976"/>
    </source>
</evidence>
<dbReference type="RefSeq" id="WP_059176722.1">
    <property type="nucleotide sequence ID" value="NZ_BCNO01000002.1"/>
</dbReference>
<gene>
    <name evidence="3" type="ORF">TAGGR_2165</name>
</gene>
<evidence type="ECO:0000313" key="3">
    <source>
        <dbReference type="EMBL" id="GAQ95276.1"/>
    </source>
</evidence>
<dbReference type="PANTHER" id="PTHR11060:SF0">
    <property type="entry name" value="PROTEIN MEMO1"/>
    <property type="match status" value="1"/>
</dbReference>
<dbReference type="Gene3D" id="3.40.830.10">
    <property type="entry name" value="LigB-like"/>
    <property type="match status" value="1"/>
</dbReference>
<dbReference type="CDD" id="cd07361">
    <property type="entry name" value="MEMO_like"/>
    <property type="match status" value="1"/>
</dbReference>
<protein>
    <recommendedName>
        <fullName evidence="2">MEMO1 family protein TAGGR_2165</fullName>
    </recommendedName>
</protein>
<organism evidence="3 4">
    <name type="scientific">Thermodesulfovibrio aggregans</name>
    <dbReference type="NCBI Taxonomy" id="86166"/>
    <lineage>
        <taxon>Bacteria</taxon>
        <taxon>Pseudomonadati</taxon>
        <taxon>Nitrospirota</taxon>
        <taxon>Thermodesulfovibrionia</taxon>
        <taxon>Thermodesulfovibrionales</taxon>
        <taxon>Thermodesulfovibrionaceae</taxon>
        <taxon>Thermodesulfovibrio</taxon>
    </lineage>
</organism>
<dbReference type="Proteomes" id="UP000054976">
    <property type="component" value="Unassembled WGS sequence"/>
</dbReference>
<comment type="similarity">
    <text evidence="1 2">Belongs to the MEMO1 family.</text>
</comment>
<dbReference type="STRING" id="86166.TAGGR_2165"/>